<reference evidence="3" key="1">
    <citation type="submission" date="2022-07" db="EMBL/GenBank/DDBJ databases">
        <title>Genome Sequence of Agrocybe chaxingu.</title>
        <authorList>
            <person name="Buettner E."/>
        </authorList>
    </citation>
    <scope>NUCLEOTIDE SEQUENCE</scope>
    <source>
        <strain evidence="3">MP-N11</strain>
    </source>
</reference>
<name>A0A9W8TGD0_9AGAR</name>
<dbReference type="EMBL" id="JANKHO010000024">
    <property type="protein sequence ID" value="KAJ3517296.1"/>
    <property type="molecule type" value="Genomic_DNA"/>
</dbReference>
<protein>
    <recommendedName>
        <fullName evidence="2">GmrSD restriction endonucleases C-terminal domain-containing protein</fullName>
    </recommendedName>
</protein>
<evidence type="ECO:0000313" key="3">
    <source>
        <dbReference type="EMBL" id="KAJ3517296.1"/>
    </source>
</evidence>
<keyword evidence="1" id="KW-0732">Signal</keyword>
<evidence type="ECO:0000313" key="4">
    <source>
        <dbReference type="Proteomes" id="UP001148786"/>
    </source>
</evidence>
<evidence type="ECO:0000259" key="2">
    <source>
        <dbReference type="Pfam" id="PF07510"/>
    </source>
</evidence>
<comment type="caution">
    <text evidence="3">The sequence shown here is derived from an EMBL/GenBank/DDBJ whole genome shotgun (WGS) entry which is preliminary data.</text>
</comment>
<keyword evidence="4" id="KW-1185">Reference proteome</keyword>
<sequence>MQLLQLLQIVLLTIAGSAIATPVLPRALPVPVDGKEARKLLSQLTVAVDVNNPTYDRKYFKHWVTGEERTFSDDEVYSLVPSSQVDGNCTARQYVLKRDGTSVVTDSKCNALSGTWLSVYDDISITDPSKIDIDHIVPLKEAWVSGARHWNDQKREDFANDIKLPQLVAVSQRSNRAKGDKGKSPTC</sequence>
<gene>
    <name evidence="3" type="ORF">NLJ89_g600</name>
</gene>
<dbReference type="PANTHER" id="PTHR24094:SF15">
    <property type="entry name" value="AMP-DEPENDENT SYNTHETASE_LIGASE DOMAIN-CONTAINING PROTEIN-RELATED"/>
    <property type="match status" value="1"/>
</dbReference>
<feature type="chain" id="PRO_5040799070" description="GmrSD restriction endonucleases C-terminal domain-containing protein" evidence="1">
    <location>
        <begin position="21"/>
        <end position="187"/>
    </location>
</feature>
<feature type="signal peptide" evidence="1">
    <location>
        <begin position="1"/>
        <end position="20"/>
    </location>
</feature>
<dbReference type="PANTHER" id="PTHR24094">
    <property type="entry name" value="SECRETED PROTEIN"/>
    <property type="match status" value="1"/>
</dbReference>
<dbReference type="InterPro" id="IPR011089">
    <property type="entry name" value="GmrSD_C"/>
</dbReference>
<organism evidence="3 4">
    <name type="scientific">Agrocybe chaxingu</name>
    <dbReference type="NCBI Taxonomy" id="84603"/>
    <lineage>
        <taxon>Eukaryota</taxon>
        <taxon>Fungi</taxon>
        <taxon>Dikarya</taxon>
        <taxon>Basidiomycota</taxon>
        <taxon>Agaricomycotina</taxon>
        <taxon>Agaricomycetes</taxon>
        <taxon>Agaricomycetidae</taxon>
        <taxon>Agaricales</taxon>
        <taxon>Agaricineae</taxon>
        <taxon>Strophariaceae</taxon>
        <taxon>Agrocybe</taxon>
    </lineage>
</organism>
<dbReference type="Proteomes" id="UP001148786">
    <property type="component" value="Unassembled WGS sequence"/>
</dbReference>
<dbReference type="AlphaFoldDB" id="A0A9W8TGD0"/>
<evidence type="ECO:0000256" key="1">
    <source>
        <dbReference type="SAM" id="SignalP"/>
    </source>
</evidence>
<accession>A0A9W8TGD0</accession>
<dbReference type="OrthoDB" id="3162605at2759"/>
<dbReference type="Pfam" id="PF07510">
    <property type="entry name" value="GmrSD_C"/>
    <property type="match status" value="1"/>
</dbReference>
<feature type="domain" description="GmrSD restriction endonucleases C-terminal" evidence="2">
    <location>
        <begin position="112"/>
        <end position="179"/>
    </location>
</feature>
<proteinExistence type="predicted"/>